<evidence type="ECO:0000313" key="3">
    <source>
        <dbReference type="Proteomes" id="UP001208689"/>
    </source>
</evidence>
<accession>A0ABY6HMY9</accession>
<evidence type="ECO:0000256" key="1">
    <source>
        <dbReference type="SAM" id="Phobius"/>
    </source>
</evidence>
<protein>
    <recommendedName>
        <fullName evidence="4">Condensin complex subunit 1 C-terminal domain-containing protein</fullName>
    </recommendedName>
</protein>
<reference evidence="2" key="1">
    <citation type="submission" date="2022-09" db="EMBL/GenBank/DDBJ databases">
        <title>Actin cytoskeleton and complex cell architecture in an #Asgard archaeon.</title>
        <authorList>
            <person name="Ponce Toledo R.I."/>
            <person name="Schleper C."/>
            <person name="Rodrigues Oliveira T."/>
            <person name="Wollweber F."/>
            <person name="Xu J."/>
            <person name="Rittmann S."/>
            <person name="Klingl A."/>
            <person name="Pilhofer M."/>
        </authorList>
    </citation>
    <scope>NUCLEOTIDE SEQUENCE</scope>
    <source>
        <strain evidence="2">B-35</strain>
    </source>
</reference>
<feature type="transmembrane region" description="Helical" evidence="1">
    <location>
        <begin position="245"/>
        <end position="268"/>
    </location>
</feature>
<dbReference type="InterPro" id="IPR016024">
    <property type="entry name" value="ARM-type_fold"/>
</dbReference>
<gene>
    <name evidence="2" type="ORF">NEF87_000958</name>
</gene>
<feature type="transmembrane region" description="Helical" evidence="1">
    <location>
        <begin position="113"/>
        <end position="131"/>
    </location>
</feature>
<keyword evidence="1" id="KW-1133">Transmembrane helix</keyword>
<organism evidence="2 3">
    <name type="scientific">Candidatus Lokiarchaeum ossiferum</name>
    <dbReference type="NCBI Taxonomy" id="2951803"/>
    <lineage>
        <taxon>Archaea</taxon>
        <taxon>Promethearchaeati</taxon>
        <taxon>Promethearchaeota</taxon>
        <taxon>Promethearchaeia</taxon>
        <taxon>Promethearchaeales</taxon>
        <taxon>Promethearchaeaceae</taxon>
        <taxon>Candidatus Lokiarchaeum</taxon>
    </lineage>
</organism>
<evidence type="ECO:0008006" key="4">
    <source>
        <dbReference type="Google" id="ProtNLM"/>
    </source>
</evidence>
<feature type="transmembrane region" description="Helical" evidence="1">
    <location>
        <begin position="354"/>
        <end position="374"/>
    </location>
</feature>
<keyword evidence="3" id="KW-1185">Reference proteome</keyword>
<evidence type="ECO:0000313" key="2">
    <source>
        <dbReference type="EMBL" id="UYP44673.1"/>
    </source>
</evidence>
<sequence>MLLQNFPWPQVINYSLTALYSLIAILIFVKMLKYIRNELKTAPKYTFRQKFTNFSSGVIFSLMTSLSIMFVLALISSAISKNGQIILNSDQIDTDISKIFLNEILEAFAFPRYLPIILIIIAIFSLFYPLYEYLKLASPGQQGATEIQRHLESRYIDRFNPPWSYIAAIVLFFFIVLLAPIITSIIATNQWNIPENITDSWAIRLIFFVWLLLGPMFYLSYYSNIGAVQTFFRGRRVNLKNDKKLAIFYGVAILTFISSVWSFFQYIIPIITNTYPKPGIDFFESQTDFVNTLFDIFDFLKIVDKEGQRPKIRLFFAVFPIDFLGFILTTAGFGLIGIYSKFISKEPLNSPKMVLFAAYIICGIAFSIFVTAMVKWPWIFPDENLQKIGLDLILSPDARNPEWTAERMWADQETVVRLFSTAILVQKILNLIFLGNFLFHRKELRQEADEWALNKAILENDFETINKYKVHESVEMRKIVANSVIRYVKMKDNLNVESSEQISKIMEELLSDENTEITSIIKAHQYEIMLKLDEDSIIASIINLLKSEDANKTKQAIKLTRQVGKRNIVNLSKIIEELKQKQIPDVALNKIFNVIAEFDRENHEYLRDLIIPLLSDDYEPFILASFQILNAATKNFQKNLDVLTPYFHTLLQHHSSKIVARTLDTYSTLASSNQNAVATLMTEFNHIDRTENNIIQEKIATIVKFCMIQTKWFENLFDYMEIYLKSTENQVISDAAIGLGSLSSNISPEEFFNRIFPHFKQLVQHSSTEVKKATLASLVIIAQTRPEIYKDERFQHLFSVLIIDEDVDIRHQVYRFFIEGDPHIFINDIVAILSAPLSIQIRIDLMNILAIVAEKIVPYMDEVLLFEVLKKQEFIQSKTLFGSELKSLQEDNSKIFGFHRNFEEINLMGATVALIYDLLYFAPNKMPQIEDFLNENVKHGGDLALAKKFEFYCKQSLDHLDGKTFIGQFVDVKETLSILDKNIYIVKPLAQKVVVEFLWQVFKKDVNYHKEILVLLVAISLQKDMPDANTRKMTLICMASIFAQFPDIYFGEIQFQNLTNLKTATVNPFEKYFKPYLLKNMDSNQKEVQDGITTALYKILEATDQEKFIRKLLIEAINQSKGINAKITAMKAIVSLPIKIDDKETTATLLRQQSSKNIEVRAQAIRSLGQIIRTYPSYTTRKHSRQIRSLKSLIYRVLFNPYKPNAPIEIKKAILEHLGTITLIQPNIPVCLSTIEAIGLDPDPKIAIQAVEIFFQYVDLYPDKMAEIMVVFRRLSNSPFVEINRLIVQKLLDLQQSGMKMTALYSSLIKLATSPSKEIRIISLQAFYDISIKVPEQFDFFIGIIMQLSTNRQPEVRQDACNFLFKFAYLKGNELKPLIKILARLQNLAGDPDIGVRIQLSKNLQQMVDHLPQQINDVLQIIYTLIRGSGNHNEIIQNLALTLKGIWNTHPDLNEEMLAKLQRFYKKSQNAILYTLVNDLKSGKVTIK</sequence>
<feature type="transmembrane region" description="Helical" evidence="1">
    <location>
        <begin position="201"/>
        <end position="224"/>
    </location>
</feature>
<dbReference type="Gene3D" id="1.25.10.10">
    <property type="entry name" value="Leucine-rich Repeat Variant"/>
    <property type="match status" value="3"/>
</dbReference>
<keyword evidence="1" id="KW-0472">Membrane</keyword>
<feature type="transmembrane region" description="Helical" evidence="1">
    <location>
        <begin position="12"/>
        <end position="32"/>
    </location>
</feature>
<feature type="transmembrane region" description="Helical" evidence="1">
    <location>
        <begin position="163"/>
        <end position="189"/>
    </location>
</feature>
<feature type="transmembrane region" description="Helical" evidence="1">
    <location>
        <begin position="53"/>
        <end position="79"/>
    </location>
</feature>
<dbReference type="SUPFAM" id="SSF48371">
    <property type="entry name" value="ARM repeat"/>
    <property type="match status" value="1"/>
</dbReference>
<name>A0ABY6HMY9_9ARCH</name>
<dbReference type="EMBL" id="CP104013">
    <property type="protein sequence ID" value="UYP44673.1"/>
    <property type="molecule type" value="Genomic_DNA"/>
</dbReference>
<keyword evidence="1" id="KW-0812">Transmembrane</keyword>
<dbReference type="Proteomes" id="UP001208689">
    <property type="component" value="Chromosome"/>
</dbReference>
<feature type="transmembrane region" description="Helical" evidence="1">
    <location>
        <begin position="314"/>
        <end position="342"/>
    </location>
</feature>
<dbReference type="InterPro" id="IPR011989">
    <property type="entry name" value="ARM-like"/>
</dbReference>
<proteinExistence type="predicted"/>